<dbReference type="PANTHER" id="PTHR33939:SF1">
    <property type="entry name" value="DUF4371 DOMAIN-CONTAINING PROTEIN"/>
    <property type="match status" value="1"/>
</dbReference>
<dbReference type="Pfam" id="PF13358">
    <property type="entry name" value="DDE_3"/>
    <property type="match status" value="1"/>
</dbReference>
<dbReference type="EMBL" id="CARXXK010000005">
    <property type="protein sequence ID" value="CAI6367770.1"/>
    <property type="molecule type" value="Genomic_DNA"/>
</dbReference>
<accession>A0AAV0XHB6</accession>
<dbReference type="Proteomes" id="UP001160148">
    <property type="component" value="Unassembled WGS sequence"/>
</dbReference>
<dbReference type="InterPro" id="IPR038717">
    <property type="entry name" value="Tc1-like_DDE_dom"/>
</dbReference>
<proteinExistence type="predicted"/>
<organism evidence="2 3">
    <name type="scientific">Macrosiphum euphorbiae</name>
    <name type="common">potato aphid</name>
    <dbReference type="NCBI Taxonomy" id="13131"/>
    <lineage>
        <taxon>Eukaryota</taxon>
        <taxon>Metazoa</taxon>
        <taxon>Ecdysozoa</taxon>
        <taxon>Arthropoda</taxon>
        <taxon>Hexapoda</taxon>
        <taxon>Insecta</taxon>
        <taxon>Pterygota</taxon>
        <taxon>Neoptera</taxon>
        <taxon>Paraneoptera</taxon>
        <taxon>Hemiptera</taxon>
        <taxon>Sternorrhyncha</taxon>
        <taxon>Aphidomorpha</taxon>
        <taxon>Aphidoidea</taxon>
        <taxon>Aphididae</taxon>
        <taxon>Macrosiphini</taxon>
        <taxon>Macrosiphum</taxon>
    </lineage>
</organism>
<protein>
    <recommendedName>
        <fullName evidence="1">Tc1-like transposase DDE domain-containing protein</fullName>
    </recommendedName>
</protein>
<keyword evidence="3" id="KW-1185">Reference proteome</keyword>
<dbReference type="GO" id="GO:0003676">
    <property type="term" value="F:nucleic acid binding"/>
    <property type="evidence" value="ECO:0007669"/>
    <property type="project" value="InterPro"/>
</dbReference>
<gene>
    <name evidence="2" type="ORF">MEUPH1_LOCUS22204</name>
</gene>
<dbReference type="PANTHER" id="PTHR33939">
    <property type="entry name" value="PROTEIN CBG22215"/>
    <property type="match status" value="1"/>
</dbReference>
<evidence type="ECO:0000313" key="2">
    <source>
        <dbReference type="EMBL" id="CAI6367770.1"/>
    </source>
</evidence>
<sequence>MIMSDNHNKWDVMDDDIVRLSPKRKNPSGKLVSSGQREIIVNMYKDIRSKHPEMKYKPMILEINQTTGIGRQTICSTISEYRRTGTISSPIKKRNRSSLLSQTDDLDRNTLRKKVYSLWLRRVLPTNDRILAEVNKDPALPKFKRTDFDNIIKNLDFVFTKFKQHSVLTESEDLIVCRRNYLNDIRKYREEDRTIYYLDETLLNAGDFMDQVLKNKSVVHKHKAFNKGIKTEVENLTGNGNHLILFHIGSNKGFLKGGLLCFESKMSSGDYHDEINGDHFKEWFESILPRLEPNSIVVMDNAPYHSIKAEQIPTPSSKKAEILEWLNSKGVTFDKPMLKLQLLVKVRELRPRFSSYVIDNLATNSGHTVLRLPSYHNEFNPMKLAWEMVKGYVKRNNETFKIDSSLLLVNTAIERVTTENWKNFINNVIEEENKIWMVDDIIDEILD</sequence>
<reference evidence="2 3" key="1">
    <citation type="submission" date="2023-01" db="EMBL/GenBank/DDBJ databases">
        <authorList>
            <person name="Whitehead M."/>
        </authorList>
    </citation>
    <scope>NUCLEOTIDE SEQUENCE [LARGE SCALE GENOMIC DNA]</scope>
</reference>
<evidence type="ECO:0000259" key="1">
    <source>
        <dbReference type="Pfam" id="PF13358"/>
    </source>
</evidence>
<name>A0AAV0XHB6_9HEMI</name>
<comment type="caution">
    <text evidence="2">The sequence shown here is derived from an EMBL/GenBank/DDBJ whole genome shotgun (WGS) entry which is preliminary data.</text>
</comment>
<dbReference type="Gene3D" id="3.30.420.10">
    <property type="entry name" value="Ribonuclease H-like superfamily/Ribonuclease H"/>
    <property type="match status" value="1"/>
</dbReference>
<dbReference type="AlphaFoldDB" id="A0AAV0XHB6"/>
<dbReference type="InterPro" id="IPR036397">
    <property type="entry name" value="RNaseH_sf"/>
</dbReference>
<feature type="domain" description="Tc1-like transposase DDE" evidence="1">
    <location>
        <begin position="265"/>
        <end position="401"/>
    </location>
</feature>
<evidence type="ECO:0000313" key="3">
    <source>
        <dbReference type="Proteomes" id="UP001160148"/>
    </source>
</evidence>